<reference evidence="2" key="1">
    <citation type="submission" date="2014-11" db="EMBL/GenBank/DDBJ databases">
        <authorList>
            <person name="Otto D Thomas"/>
            <person name="Naeem Raeece"/>
        </authorList>
    </citation>
    <scope>NUCLEOTIDE SEQUENCE</scope>
</reference>
<protein>
    <submittedName>
        <fullName evidence="2">Uncharacterized protein</fullName>
    </submittedName>
</protein>
<dbReference type="VEuPathDB" id="CryptoDB:Cvel_18588"/>
<sequence>MASPFTPSTSFLADRLTPYLNEGFLFQARVCRAFYRAYTEQSRTKITSLQTVLLDTHAGLPSKRIDEVIALIRAETGSSGKLRLQTLILRGKNGGRSGRRGKEVEIPGAALVVLLLSRALRTRHALSFTKTIAKFFDVSPACLLLSHLTESGKDCIPTLTDSLKDFCLPEDLRELTQIFDAAGLKLGDLAPPSTVLMIELASFIQKGDVAAFHSCLTEHLGSFNAKEVAEVHNLLCRESRKEQQTDAESQAKEACRNAFEESLVSVCMKSGRVKECAIWYLLARRLKEGGSAKRLLELYVSRLADYVEEQLESRNRVDWFMHVLCCFCGDPSYCPSEDKMGSEGFHEILKGLLGVFAFLWKRGEEEEEEDADEDSDEISCGPIAFKETPQAVLFLFLRKGALALLRDFVNAVGVNAFFRMHEVMWWRPRACGYWSMQQIPVFRYLRQLRPDWRPALVFSQWDHEAGSIGRLVLQSWEEVEFLVFECELPWHGVLEEAFLDVSLHPQAFFAGAPLELLGDPDVNGPMPRLSFSLEPQHKDRWTCVEADEVVSDILLRGNRREMLRGAGGGGGGEEVEAGEEGGEGWEGEGVGEEVEAGEEGVEEGEIRVGVQEAEKWEDATFSHVGLFFVNQEEQSRTYSKTVSRVFDDHSSTADFQSTLFHLAGSGWKCHEGEREGRGYTKDEKGLCLRARSEWDSLCPSLVGQPSYGASMVALALGNTRLRGMAWRRPLGFLVTVGLLHRCGCLTVGPESVESLRKVSEVGLSEVIKAMNEESEKAVTDPSQSVSQSCEIRKGWLEVKEVPPPVSRLLLEGVVGGLLDRNQM</sequence>
<name>A0A0G4FT08_9ALVE</name>
<dbReference type="PhylomeDB" id="A0A0G4FT08"/>
<gene>
    <name evidence="2" type="ORF">Cvel_18588</name>
</gene>
<feature type="region of interest" description="Disordered" evidence="1">
    <location>
        <begin position="564"/>
        <end position="604"/>
    </location>
</feature>
<proteinExistence type="predicted"/>
<evidence type="ECO:0000256" key="1">
    <source>
        <dbReference type="SAM" id="MobiDB-lite"/>
    </source>
</evidence>
<accession>A0A0G4FT08</accession>
<dbReference type="EMBL" id="CDMZ01000607">
    <property type="protein sequence ID" value="CEM17809.1"/>
    <property type="molecule type" value="Genomic_DNA"/>
</dbReference>
<evidence type="ECO:0000313" key="2">
    <source>
        <dbReference type="EMBL" id="CEM17809.1"/>
    </source>
</evidence>
<feature type="compositionally biased region" description="Acidic residues" evidence="1">
    <location>
        <begin position="573"/>
        <end position="603"/>
    </location>
</feature>
<organism evidence="2">
    <name type="scientific">Chromera velia CCMP2878</name>
    <dbReference type="NCBI Taxonomy" id="1169474"/>
    <lineage>
        <taxon>Eukaryota</taxon>
        <taxon>Sar</taxon>
        <taxon>Alveolata</taxon>
        <taxon>Colpodellida</taxon>
        <taxon>Chromeraceae</taxon>
        <taxon>Chromera</taxon>
    </lineage>
</organism>
<dbReference type="AlphaFoldDB" id="A0A0G4FT08"/>